<evidence type="ECO:0000313" key="2">
    <source>
        <dbReference type="EMBL" id="AKK20663.1"/>
    </source>
</evidence>
<dbReference type="EMBL" id="CP004021">
    <property type="protein sequence ID" value="AKK20663.1"/>
    <property type="molecule type" value="Genomic_DNA"/>
</dbReference>
<feature type="transmembrane region" description="Helical" evidence="1">
    <location>
        <begin position="36"/>
        <end position="54"/>
    </location>
</feature>
<keyword evidence="1" id="KW-1133">Transmembrane helix</keyword>
<organism evidence="2 3">
    <name type="scientific">Candidatus Liberibacter africanus PTSAPSY</name>
    <dbReference type="NCBI Taxonomy" id="1277257"/>
    <lineage>
        <taxon>Bacteria</taxon>
        <taxon>Pseudomonadati</taxon>
        <taxon>Pseudomonadota</taxon>
        <taxon>Alphaproteobacteria</taxon>
        <taxon>Hyphomicrobiales</taxon>
        <taxon>Rhizobiaceae</taxon>
        <taxon>Liberibacter</taxon>
    </lineage>
</organism>
<keyword evidence="1" id="KW-0812">Transmembrane</keyword>
<dbReference type="Proteomes" id="UP000035503">
    <property type="component" value="Chromosome"/>
</dbReference>
<name>A0A0G3I7X5_LIBAF</name>
<keyword evidence="3" id="KW-1185">Reference proteome</keyword>
<accession>A0A0G3I7X5</accession>
<reference evidence="2 3" key="1">
    <citation type="journal article" date="2015" name="Genome Announc.">
        <title>Complete Genome Sequence of 'Candidatus Liberibacter africanus,' a Bacterium Associated with Citrus Huanglongbing.</title>
        <authorList>
            <person name="Lin H."/>
            <person name="Pietersen G."/>
            <person name="Han C."/>
            <person name="Read D.A."/>
            <person name="Lou B."/>
            <person name="Gupta G."/>
            <person name="Civerolo E.L."/>
        </authorList>
    </citation>
    <scope>NUCLEOTIDE SEQUENCE [LARGE SCALE GENOMIC DNA]</scope>
    <source>
        <strain evidence="2 3">PTSAPSY</strain>
    </source>
</reference>
<sequence>MVLDGVDVINCGFPAKILFVDLLVWCDVKKKDSLELFYSIVLHVFMVFGMYDRLCRKGMYIIKNVFPCSKFNAKSI</sequence>
<dbReference type="KEGG" id="lau:G293_05260"/>
<evidence type="ECO:0000256" key="1">
    <source>
        <dbReference type="SAM" id="Phobius"/>
    </source>
</evidence>
<gene>
    <name evidence="2" type="ORF">G293_05260</name>
</gene>
<protein>
    <submittedName>
        <fullName evidence="2">Uncharacterized protein</fullName>
    </submittedName>
</protein>
<keyword evidence="1" id="KW-0472">Membrane</keyword>
<dbReference type="AlphaFoldDB" id="A0A0G3I7X5"/>
<dbReference type="PATRIC" id="fig|1277257.4.peg.1145"/>
<proteinExistence type="predicted"/>
<evidence type="ECO:0000313" key="3">
    <source>
        <dbReference type="Proteomes" id="UP000035503"/>
    </source>
</evidence>